<gene>
    <name evidence="1" type="ORF">SKUL_70</name>
</gene>
<dbReference type="EMBL" id="MF042361">
    <property type="protein sequence ID" value="ARV77169.1"/>
    <property type="molecule type" value="Genomic_DNA"/>
</dbReference>
<evidence type="ECO:0000313" key="2">
    <source>
        <dbReference type="Proteomes" id="UP000221845"/>
    </source>
</evidence>
<keyword evidence="2" id="KW-1185">Reference proteome</keyword>
<sequence>MAKKKPSATRVYDPQEGRTHYQADMHSGNVTLCGQTDWLCQPEPGYETERAVDCTACLSVVEYVQNHKFGD</sequence>
<organism evidence="1 2">
    <name type="scientific">Pseudomonas phage Skulduggery</name>
    <dbReference type="NCBI Taxonomy" id="2006671"/>
    <lineage>
        <taxon>Viruses</taxon>
        <taxon>Duplodnaviria</taxon>
        <taxon>Heunggongvirae</taxon>
        <taxon>Uroviricota</taxon>
        <taxon>Caudoviricetes</taxon>
        <taxon>Skulduggeryvirus</taxon>
        <taxon>Skulduggeryvirus skulduggery</taxon>
    </lineage>
</organism>
<protein>
    <submittedName>
        <fullName evidence="1">Uncharacterized protein</fullName>
    </submittedName>
</protein>
<reference evidence="1 2" key="1">
    <citation type="submission" date="2017-05" db="EMBL/GenBank/DDBJ databases">
        <authorList>
            <person name="Song R."/>
            <person name="Chenine A.L."/>
            <person name="Ruprecht R.M."/>
        </authorList>
    </citation>
    <scope>NUCLEOTIDE SEQUENCE [LARGE SCALE GENOMIC DNA]</scope>
</reference>
<dbReference type="Proteomes" id="UP000221845">
    <property type="component" value="Segment"/>
</dbReference>
<proteinExistence type="predicted"/>
<name>A0A1Y0T053_9CAUD</name>
<accession>A0A1Y0T053</accession>
<evidence type="ECO:0000313" key="1">
    <source>
        <dbReference type="EMBL" id="ARV77169.1"/>
    </source>
</evidence>